<evidence type="ECO:0000313" key="1">
    <source>
        <dbReference type="EMBL" id="KAH1106938.1"/>
    </source>
</evidence>
<evidence type="ECO:0000313" key="2">
    <source>
        <dbReference type="Proteomes" id="UP000828251"/>
    </source>
</evidence>
<dbReference type="AlphaFoldDB" id="A0A9D3W2U9"/>
<dbReference type="EMBL" id="JAIQCV010000004">
    <property type="protein sequence ID" value="KAH1106938.1"/>
    <property type="molecule type" value="Genomic_DNA"/>
</dbReference>
<dbReference type="OrthoDB" id="1937754at2759"/>
<protein>
    <submittedName>
        <fullName evidence="1">Uncharacterized protein</fullName>
    </submittedName>
</protein>
<name>A0A9D3W2U9_9ROSI</name>
<comment type="caution">
    <text evidence="1">The sequence shown here is derived from an EMBL/GenBank/DDBJ whole genome shotgun (WGS) entry which is preliminary data.</text>
</comment>
<gene>
    <name evidence="1" type="ORF">J1N35_010706</name>
</gene>
<dbReference type="Proteomes" id="UP000828251">
    <property type="component" value="Unassembled WGS sequence"/>
</dbReference>
<proteinExistence type="predicted"/>
<accession>A0A9D3W2U9</accession>
<reference evidence="1 2" key="1">
    <citation type="journal article" date="2021" name="Plant Biotechnol. J.">
        <title>Multi-omics assisted identification of the key and species-specific regulatory components of drought-tolerant mechanisms in Gossypium stocksii.</title>
        <authorList>
            <person name="Yu D."/>
            <person name="Ke L."/>
            <person name="Zhang D."/>
            <person name="Wu Y."/>
            <person name="Sun Y."/>
            <person name="Mei J."/>
            <person name="Sun J."/>
            <person name="Sun Y."/>
        </authorList>
    </citation>
    <scope>NUCLEOTIDE SEQUENCE [LARGE SCALE GENOMIC DNA]</scope>
    <source>
        <strain evidence="2">cv. E1</strain>
        <tissue evidence="1">Leaf</tissue>
    </source>
</reference>
<sequence>MAYAGIDSTIQIWKTLSNLYSSKTTSKLMYYRQAFQSQKKGYYGAWSYPQYWSNPFMVHSPLWSSPPVPSPMTSSSSPIDNDAQALVATPNVVDDNAWYPGSEATHHLTNNVTSLTKNLLSVSKFTKDNQAIDACHL</sequence>
<keyword evidence="2" id="KW-1185">Reference proteome</keyword>
<organism evidence="1 2">
    <name type="scientific">Gossypium stocksii</name>
    <dbReference type="NCBI Taxonomy" id="47602"/>
    <lineage>
        <taxon>Eukaryota</taxon>
        <taxon>Viridiplantae</taxon>
        <taxon>Streptophyta</taxon>
        <taxon>Embryophyta</taxon>
        <taxon>Tracheophyta</taxon>
        <taxon>Spermatophyta</taxon>
        <taxon>Magnoliopsida</taxon>
        <taxon>eudicotyledons</taxon>
        <taxon>Gunneridae</taxon>
        <taxon>Pentapetalae</taxon>
        <taxon>rosids</taxon>
        <taxon>malvids</taxon>
        <taxon>Malvales</taxon>
        <taxon>Malvaceae</taxon>
        <taxon>Malvoideae</taxon>
        <taxon>Gossypium</taxon>
    </lineage>
</organism>